<proteinExistence type="predicted"/>
<feature type="compositionally biased region" description="Polar residues" evidence="1">
    <location>
        <begin position="44"/>
        <end position="54"/>
    </location>
</feature>
<evidence type="ECO:0000313" key="3">
    <source>
        <dbReference type="Proteomes" id="UP001251528"/>
    </source>
</evidence>
<reference evidence="2" key="1">
    <citation type="submission" date="2023-06" db="EMBL/GenBank/DDBJ databases">
        <title>Conoideocrella luteorostrata (Hypocreales: Clavicipitaceae), a potential biocontrol fungus for elongate hemlock scale in United States Christmas tree production areas.</title>
        <authorList>
            <person name="Barrett H."/>
            <person name="Lovett B."/>
            <person name="Macias A.M."/>
            <person name="Stajich J.E."/>
            <person name="Kasson M.T."/>
        </authorList>
    </citation>
    <scope>NUCLEOTIDE SEQUENCE</scope>
    <source>
        <strain evidence="2">ARSEF 14590</strain>
    </source>
</reference>
<gene>
    <name evidence="2" type="ORF">QQS21_008502</name>
</gene>
<dbReference type="Proteomes" id="UP001251528">
    <property type="component" value="Unassembled WGS sequence"/>
</dbReference>
<feature type="region of interest" description="Disordered" evidence="1">
    <location>
        <begin position="1"/>
        <end position="85"/>
    </location>
</feature>
<comment type="caution">
    <text evidence="2">The sequence shown here is derived from an EMBL/GenBank/DDBJ whole genome shotgun (WGS) entry which is preliminary data.</text>
</comment>
<feature type="compositionally biased region" description="Basic and acidic residues" evidence="1">
    <location>
        <begin position="25"/>
        <end position="43"/>
    </location>
</feature>
<feature type="compositionally biased region" description="Polar residues" evidence="1">
    <location>
        <begin position="69"/>
        <end position="85"/>
    </location>
</feature>
<evidence type="ECO:0000313" key="2">
    <source>
        <dbReference type="EMBL" id="KAK2593794.1"/>
    </source>
</evidence>
<sequence length="346" mass="39387">MLHLSRDSVNKALRRTTLAKSNPFENRDSFARDDKRSRIETHEQQSSARSTPSKSYPKVQEPLSPAAATINSLPKRSSPTSELRTELLNNSSNRGAFSVVQASAELQHKKNATESGSWSQSKGWMSQSTKERRRFEKMTANLVHLGAGRSEFVPKSPAELAALRAEMTAMESKRLSRQLSRRMDKLERKKLRNIETGVEKEEVMPVQILLGKRFKDGLSTFFASTICFRDHILRDKHQGVPWPTLAEFKEEGDKKSLQCGRKFPLPRLGIIAHESEGKSGHSRLEETSDWRLRTVKIDTQFLLPVEPYTNPRESAQAPSLSEILLQEVPEYLQTIILEIWEDEFAD</sequence>
<evidence type="ECO:0000256" key="1">
    <source>
        <dbReference type="SAM" id="MobiDB-lite"/>
    </source>
</evidence>
<organism evidence="2 3">
    <name type="scientific">Conoideocrella luteorostrata</name>
    <dbReference type="NCBI Taxonomy" id="1105319"/>
    <lineage>
        <taxon>Eukaryota</taxon>
        <taxon>Fungi</taxon>
        <taxon>Dikarya</taxon>
        <taxon>Ascomycota</taxon>
        <taxon>Pezizomycotina</taxon>
        <taxon>Sordariomycetes</taxon>
        <taxon>Hypocreomycetidae</taxon>
        <taxon>Hypocreales</taxon>
        <taxon>Clavicipitaceae</taxon>
        <taxon>Conoideocrella</taxon>
    </lineage>
</organism>
<dbReference type="EMBL" id="JASWJB010000195">
    <property type="protein sequence ID" value="KAK2593794.1"/>
    <property type="molecule type" value="Genomic_DNA"/>
</dbReference>
<protein>
    <submittedName>
        <fullName evidence="2">Uncharacterized protein</fullName>
    </submittedName>
</protein>
<accession>A0AAJ0CLF9</accession>
<name>A0AAJ0CLF9_9HYPO</name>
<dbReference type="AlphaFoldDB" id="A0AAJ0CLF9"/>
<keyword evidence="3" id="KW-1185">Reference proteome</keyword>